<comment type="caution">
    <text evidence="2">The sequence shown here is derived from an EMBL/GenBank/DDBJ whole genome shotgun (WGS) entry which is preliminary data.</text>
</comment>
<sequence>MIGLLVVYSVIGAVLAVLNDSGGSGANIITTFLAFVLGVALWQGTRVGWIVALAIGVIRLLLTGLAFLVGDDPNGGWIFAVIGIVIGMLLVVALLLPASRDYCWGQKPGL</sequence>
<keyword evidence="3" id="KW-1185">Reference proteome</keyword>
<evidence type="ECO:0000313" key="3">
    <source>
        <dbReference type="Proteomes" id="UP001501676"/>
    </source>
</evidence>
<feature type="transmembrane region" description="Helical" evidence="1">
    <location>
        <begin position="26"/>
        <end position="42"/>
    </location>
</feature>
<keyword evidence="1" id="KW-0812">Transmembrane</keyword>
<protein>
    <recommendedName>
        <fullName evidence="4">Integral membrane protein</fullName>
    </recommendedName>
</protein>
<feature type="transmembrane region" description="Helical" evidence="1">
    <location>
        <begin position="76"/>
        <end position="96"/>
    </location>
</feature>
<keyword evidence="1" id="KW-0472">Membrane</keyword>
<reference evidence="3" key="1">
    <citation type="journal article" date="2019" name="Int. J. Syst. Evol. Microbiol.">
        <title>The Global Catalogue of Microorganisms (GCM) 10K type strain sequencing project: providing services to taxonomists for standard genome sequencing and annotation.</title>
        <authorList>
            <consortium name="The Broad Institute Genomics Platform"/>
            <consortium name="The Broad Institute Genome Sequencing Center for Infectious Disease"/>
            <person name="Wu L."/>
            <person name="Ma J."/>
        </authorList>
    </citation>
    <scope>NUCLEOTIDE SEQUENCE [LARGE SCALE GENOMIC DNA]</scope>
    <source>
        <strain evidence="3">JCM 9458</strain>
    </source>
</reference>
<dbReference type="EMBL" id="BAAAYN010000023">
    <property type="protein sequence ID" value="GAA3389103.1"/>
    <property type="molecule type" value="Genomic_DNA"/>
</dbReference>
<accession>A0ABP6T0A1</accession>
<proteinExistence type="predicted"/>
<feature type="transmembrane region" description="Helical" evidence="1">
    <location>
        <begin position="49"/>
        <end position="70"/>
    </location>
</feature>
<name>A0ABP6T0A1_9ACTN</name>
<dbReference type="Proteomes" id="UP001501676">
    <property type="component" value="Unassembled WGS sequence"/>
</dbReference>
<evidence type="ECO:0000256" key="1">
    <source>
        <dbReference type="SAM" id="Phobius"/>
    </source>
</evidence>
<organism evidence="2 3">
    <name type="scientific">Cryptosporangium minutisporangium</name>
    <dbReference type="NCBI Taxonomy" id="113569"/>
    <lineage>
        <taxon>Bacteria</taxon>
        <taxon>Bacillati</taxon>
        <taxon>Actinomycetota</taxon>
        <taxon>Actinomycetes</taxon>
        <taxon>Cryptosporangiales</taxon>
        <taxon>Cryptosporangiaceae</taxon>
        <taxon>Cryptosporangium</taxon>
    </lineage>
</organism>
<gene>
    <name evidence="2" type="ORF">GCM10020369_37970</name>
</gene>
<evidence type="ECO:0008006" key="4">
    <source>
        <dbReference type="Google" id="ProtNLM"/>
    </source>
</evidence>
<keyword evidence="1" id="KW-1133">Transmembrane helix</keyword>
<evidence type="ECO:0000313" key="2">
    <source>
        <dbReference type="EMBL" id="GAA3389103.1"/>
    </source>
</evidence>